<reference evidence="8 9" key="1">
    <citation type="submission" date="2018-11" db="EMBL/GenBank/DDBJ databases">
        <authorList>
            <person name="Mardanov A.V."/>
            <person name="Ravin N.V."/>
            <person name="Dedysh S.N."/>
        </authorList>
    </citation>
    <scope>NUCLEOTIDE SEQUENCE [LARGE SCALE GENOMIC DNA]</scope>
    <source>
        <strain evidence="8 9">AF10</strain>
    </source>
</reference>
<dbReference type="InterPro" id="IPR010998">
    <property type="entry name" value="Integrase_recombinase_N"/>
</dbReference>
<dbReference type="PROSITE" id="PS51898">
    <property type="entry name" value="TYR_RECOMBINASE"/>
    <property type="match status" value="1"/>
</dbReference>
<accession>A0A4Q0STR4</accession>
<evidence type="ECO:0000259" key="6">
    <source>
        <dbReference type="PROSITE" id="PS51898"/>
    </source>
</evidence>
<dbReference type="GO" id="GO:0006310">
    <property type="term" value="P:DNA recombination"/>
    <property type="evidence" value="ECO:0007669"/>
    <property type="project" value="UniProtKB-KW"/>
</dbReference>
<dbReference type="PROSITE" id="PS51900">
    <property type="entry name" value="CB"/>
    <property type="match status" value="1"/>
</dbReference>
<sequence length="232" mass="25209">MDLVLDGVTSGHSRRSYRTGLARFFAWIRVAGQGTGFTKAVVQQYRAALIADGLSASTINLRLSPIRKLARELADNQMLDPKVASAVERVPGVEKRGTRIGNWLMKDQANQLLNAPDAETLAGRRDRAMIALLLGCGLRRGELLRLDVGDLEQREGRWVIPDMLGKGNRVRTVTVPAGAKARIDLWLEATGITAGADLPAGQQERCHHRNRDEGRQGGLEAGPALCEADRAG</sequence>
<dbReference type="InterPro" id="IPR004107">
    <property type="entry name" value="Integrase_SAM-like_N"/>
</dbReference>
<dbReference type="GO" id="GO:0015074">
    <property type="term" value="P:DNA integration"/>
    <property type="evidence" value="ECO:0007669"/>
    <property type="project" value="UniProtKB-KW"/>
</dbReference>
<organism evidence="8 9">
    <name type="scientific">Granulicella sibirica</name>
    <dbReference type="NCBI Taxonomy" id="2479048"/>
    <lineage>
        <taxon>Bacteria</taxon>
        <taxon>Pseudomonadati</taxon>
        <taxon>Acidobacteriota</taxon>
        <taxon>Terriglobia</taxon>
        <taxon>Terriglobales</taxon>
        <taxon>Acidobacteriaceae</taxon>
        <taxon>Granulicella</taxon>
    </lineage>
</organism>
<dbReference type="Pfam" id="PF00589">
    <property type="entry name" value="Phage_integrase"/>
    <property type="match status" value="1"/>
</dbReference>
<feature type="domain" description="Tyr recombinase" evidence="6">
    <location>
        <begin position="99"/>
        <end position="232"/>
    </location>
</feature>
<keyword evidence="2 4" id="KW-0238">DNA-binding</keyword>
<evidence type="ECO:0000313" key="9">
    <source>
        <dbReference type="Proteomes" id="UP000289437"/>
    </source>
</evidence>
<name>A0A4Q0STR4_9BACT</name>
<dbReference type="AlphaFoldDB" id="A0A4Q0STR4"/>
<dbReference type="RefSeq" id="WP_128915602.1">
    <property type="nucleotide sequence ID" value="NZ_RDSM01000006.1"/>
</dbReference>
<dbReference type="GO" id="GO:0003677">
    <property type="term" value="F:DNA binding"/>
    <property type="evidence" value="ECO:0007669"/>
    <property type="project" value="UniProtKB-UniRule"/>
</dbReference>
<dbReference type="SUPFAM" id="SSF56349">
    <property type="entry name" value="DNA breaking-rejoining enzymes"/>
    <property type="match status" value="1"/>
</dbReference>
<evidence type="ECO:0000256" key="2">
    <source>
        <dbReference type="ARBA" id="ARBA00023125"/>
    </source>
</evidence>
<feature type="domain" description="Core-binding (CB)" evidence="7">
    <location>
        <begin position="1"/>
        <end position="74"/>
    </location>
</feature>
<dbReference type="InterPro" id="IPR044068">
    <property type="entry name" value="CB"/>
</dbReference>
<dbReference type="Pfam" id="PF02899">
    <property type="entry name" value="Phage_int_SAM_1"/>
    <property type="match status" value="1"/>
</dbReference>
<dbReference type="Gene3D" id="1.10.443.10">
    <property type="entry name" value="Intergrase catalytic core"/>
    <property type="match status" value="1"/>
</dbReference>
<dbReference type="InterPro" id="IPR013762">
    <property type="entry name" value="Integrase-like_cat_sf"/>
</dbReference>
<keyword evidence="3" id="KW-0233">DNA recombination</keyword>
<evidence type="ECO:0000256" key="3">
    <source>
        <dbReference type="ARBA" id="ARBA00023172"/>
    </source>
</evidence>
<evidence type="ECO:0000313" key="8">
    <source>
        <dbReference type="EMBL" id="RXH54067.1"/>
    </source>
</evidence>
<feature type="region of interest" description="Disordered" evidence="5">
    <location>
        <begin position="201"/>
        <end position="232"/>
    </location>
</feature>
<evidence type="ECO:0000256" key="1">
    <source>
        <dbReference type="ARBA" id="ARBA00022908"/>
    </source>
</evidence>
<evidence type="ECO:0000259" key="7">
    <source>
        <dbReference type="PROSITE" id="PS51900"/>
    </source>
</evidence>
<proteinExistence type="predicted"/>
<dbReference type="Proteomes" id="UP000289437">
    <property type="component" value="Unassembled WGS sequence"/>
</dbReference>
<comment type="caution">
    <text evidence="8">The sequence shown here is derived from an EMBL/GenBank/DDBJ whole genome shotgun (WGS) entry which is preliminary data.</text>
</comment>
<dbReference type="EMBL" id="RDSM01000006">
    <property type="protein sequence ID" value="RXH54067.1"/>
    <property type="molecule type" value="Genomic_DNA"/>
</dbReference>
<dbReference type="InterPro" id="IPR002104">
    <property type="entry name" value="Integrase_catalytic"/>
</dbReference>
<keyword evidence="9" id="KW-1185">Reference proteome</keyword>
<protein>
    <submittedName>
        <fullName evidence="8">Phage integrase family protein</fullName>
    </submittedName>
</protein>
<reference evidence="9" key="2">
    <citation type="submission" date="2019-02" db="EMBL/GenBank/DDBJ databases">
        <title>Granulicella sibirica sp. nov., a psychrotolerant acidobacterium isolated from an organic soil layer in forested tundra, West Siberia.</title>
        <authorList>
            <person name="Oshkin I.Y."/>
            <person name="Kulichevskaya I.S."/>
            <person name="Rijpstra W.I.C."/>
            <person name="Sinninghe Damste J.S."/>
            <person name="Rakitin A.L."/>
            <person name="Ravin N.V."/>
            <person name="Dedysh S.N."/>
        </authorList>
    </citation>
    <scope>NUCLEOTIDE SEQUENCE [LARGE SCALE GENOMIC DNA]</scope>
    <source>
        <strain evidence="9">AF10</strain>
    </source>
</reference>
<evidence type="ECO:0000256" key="5">
    <source>
        <dbReference type="SAM" id="MobiDB-lite"/>
    </source>
</evidence>
<dbReference type="InterPro" id="IPR011010">
    <property type="entry name" value="DNA_brk_join_enz"/>
</dbReference>
<keyword evidence="1" id="KW-0229">DNA integration</keyword>
<gene>
    <name evidence="8" type="ORF">GRAN_5036</name>
</gene>
<dbReference type="Gene3D" id="1.10.150.130">
    <property type="match status" value="1"/>
</dbReference>
<dbReference type="OrthoDB" id="107867at2"/>
<evidence type="ECO:0000256" key="4">
    <source>
        <dbReference type="PROSITE-ProRule" id="PRU01248"/>
    </source>
</evidence>